<dbReference type="SMART" id="SM00355">
    <property type="entry name" value="ZnF_C2H2"/>
    <property type="match status" value="2"/>
</dbReference>
<protein>
    <submittedName>
        <fullName evidence="7">C2H2-type domain-containing protein</fullName>
    </submittedName>
</protein>
<dbReference type="PROSITE" id="PS50157">
    <property type="entry name" value="ZINC_FINGER_C2H2_2"/>
    <property type="match status" value="2"/>
</dbReference>
<name>A0A914XC97_9BILA</name>
<keyword evidence="3" id="KW-0862">Zinc</keyword>
<dbReference type="GO" id="GO:0008270">
    <property type="term" value="F:zinc ion binding"/>
    <property type="evidence" value="ECO:0007669"/>
    <property type="project" value="UniProtKB-KW"/>
</dbReference>
<dbReference type="Pfam" id="PF00096">
    <property type="entry name" value="zf-C2H2"/>
    <property type="match status" value="2"/>
</dbReference>
<feature type="domain" description="C2H2-type" evidence="5">
    <location>
        <begin position="125"/>
        <end position="153"/>
    </location>
</feature>
<keyword evidence="6" id="KW-1185">Reference proteome</keyword>
<dbReference type="PROSITE" id="PS00028">
    <property type="entry name" value="ZINC_FINGER_C2H2_1"/>
    <property type="match status" value="2"/>
</dbReference>
<accession>A0A914XC97</accession>
<dbReference type="Proteomes" id="UP000887566">
    <property type="component" value="Unplaced"/>
</dbReference>
<evidence type="ECO:0000259" key="5">
    <source>
        <dbReference type="PROSITE" id="PS50157"/>
    </source>
</evidence>
<dbReference type="GO" id="GO:0006355">
    <property type="term" value="P:regulation of DNA-templated transcription"/>
    <property type="evidence" value="ECO:0007669"/>
    <property type="project" value="TreeGrafter"/>
</dbReference>
<evidence type="ECO:0000256" key="1">
    <source>
        <dbReference type="ARBA" id="ARBA00004123"/>
    </source>
</evidence>
<dbReference type="Gene3D" id="3.30.160.60">
    <property type="entry name" value="Classic Zinc Finger"/>
    <property type="match status" value="1"/>
</dbReference>
<dbReference type="PANTHER" id="PTHR16516">
    <property type="entry name" value="AGAP007109-PA"/>
    <property type="match status" value="1"/>
</dbReference>
<keyword evidence="3" id="KW-0863">Zinc-finger</keyword>
<dbReference type="AlphaFoldDB" id="A0A914XC97"/>
<dbReference type="WBParaSite" id="PSAMB.scaffold736size42366.g8493.t1">
    <property type="protein sequence ID" value="PSAMB.scaffold736size42366.g8493.t1"/>
    <property type="gene ID" value="PSAMB.scaffold736size42366.g8493"/>
</dbReference>
<evidence type="ECO:0000313" key="7">
    <source>
        <dbReference type="WBParaSite" id="PSAMB.scaffold736size42366.g8493.t1"/>
    </source>
</evidence>
<evidence type="ECO:0000313" key="6">
    <source>
        <dbReference type="Proteomes" id="UP000887566"/>
    </source>
</evidence>
<proteinExistence type="predicted"/>
<dbReference type="InterPro" id="IPR036236">
    <property type="entry name" value="Znf_C2H2_sf"/>
</dbReference>
<comment type="subcellular location">
    <subcellularLocation>
        <location evidence="1">Nucleus</location>
    </subcellularLocation>
</comment>
<dbReference type="SUPFAM" id="SSF57667">
    <property type="entry name" value="beta-beta-alpha zinc fingers"/>
    <property type="match status" value="1"/>
</dbReference>
<dbReference type="InterPro" id="IPR013087">
    <property type="entry name" value="Znf_C2H2_type"/>
</dbReference>
<dbReference type="InterPro" id="IPR052296">
    <property type="entry name" value="TR-Histone_Methyltrans"/>
</dbReference>
<dbReference type="GO" id="GO:0005634">
    <property type="term" value="C:nucleus"/>
    <property type="evidence" value="ECO:0007669"/>
    <property type="project" value="UniProtKB-SubCell"/>
</dbReference>
<dbReference type="PANTHER" id="PTHR16516:SF4">
    <property type="entry name" value="C2H2-TYPE DOMAIN-CONTAINING PROTEIN"/>
    <property type="match status" value="1"/>
</dbReference>
<evidence type="ECO:0000256" key="4">
    <source>
        <dbReference type="SAM" id="MobiDB-lite"/>
    </source>
</evidence>
<feature type="domain" description="C2H2-type" evidence="5">
    <location>
        <begin position="173"/>
        <end position="198"/>
    </location>
</feature>
<feature type="region of interest" description="Disordered" evidence="4">
    <location>
        <begin position="1"/>
        <end position="42"/>
    </location>
</feature>
<feature type="compositionally biased region" description="Polar residues" evidence="4">
    <location>
        <begin position="1"/>
        <end position="10"/>
    </location>
</feature>
<keyword evidence="2" id="KW-0539">Nucleus</keyword>
<reference evidence="7" key="1">
    <citation type="submission" date="2022-11" db="UniProtKB">
        <authorList>
            <consortium name="WormBaseParasite"/>
        </authorList>
    </citation>
    <scope>IDENTIFICATION</scope>
</reference>
<evidence type="ECO:0000256" key="2">
    <source>
        <dbReference type="ARBA" id="ARBA00023242"/>
    </source>
</evidence>
<organism evidence="6 7">
    <name type="scientific">Plectus sambesii</name>
    <dbReference type="NCBI Taxonomy" id="2011161"/>
    <lineage>
        <taxon>Eukaryota</taxon>
        <taxon>Metazoa</taxon>
        <taxon>Ecdysozoa</taxon>
        <taxon>Nematoda</taxon>
        <taxon>Chromadorea</taxon>
        <taxon>Plectida</taxon>
        <taxon>Plectina</taxon>
        <taxon>Plectoidea</taxon>
        <taxon>Plectidae</taxon>
        <taxon>Plectus</taxon>
    </lineage>
</organism>
<evidence type="ECO:0000256" key="3">
    <source>
        <dbReference type="PROSITE-ProRule" id="PRU00042"/>
    </source>
</evidence>
<sequence length="198" mass="22080">MSKNPTTKDQPPSKRVKLWNPAIDDDSTDYKSKPAEPKLLPNDSNNALKMLSSDIFNTNAVASFYNPYFHIAPLLANFQTPLPPPKKAVNFYATPRMADQPAVTRSYNPIVASALGRPLDTLNQNCCAMCGTTFRLTGDLVQHMRTNHRNTKIKRSSNKASTKVDSESASCNLVCSICEEVFKDEHHLARHTKAHHLN</sequence>
<keyword evidence="3" id="KW-0479">Metal-binding</keyword>